<protein>
    <recommendedName>
        <fullName evidence="15">Zn(2)-C6 fungal-type domain-containing protein</fullName>
    </recommendedName>
</protein>
<dbReference type="GO" id="GO:0005634">
    <property type="term" value="C:nucleus"/>
    <property type="evidence" value="ECO:0007669"/>
    <property type="project" value="UniProtKB-SubCell"/>
</dbReference>
<sequence length="455" mass="51452">MEGLSTTTGQELESVPFRCPVCSQAFGKSQHLKRHASILAIGTHLTRTDLLTDVDDKPDTLRRHWKSCTARLTSGDLIPQRNLSGKRKQACDRCSDRKRACNQGRPCAECALRESECTYTRTKRRALHAPTIETDVLDSEDVSRIPNHQQKVALGNCQLKDQIGFSSRRQFDFLLKFTHAAGINQGYNCNRSFMMDIAEAASSDSADDALQANHGASNPWDYLLEEIFLWPDGGKGPLSRLNSPSRTDRAIDALSIQCGHIWEMFAPFCGHITEDSINMASVKNFFSPEHVLYSLDIFWDRWYPHCPILHRPTFKPESCSPLLLANMVLMGACTSSSEADHRIAISLLDIAETIVFSQPIFLSTPTTRTEKPTNQKDDEHTTAKINILQATYLICIMQKWEGKDESKVRIQRDQFTRFVSVRKHLHYIYFSCTVLIHEGNESYGAIQSYAQESID</sequence>
<evidence type="ECO:0000256" key="4">
    <source>
        <dbReference type="ARBA" id="ARBA00022771"/>
    </source>
</evidence>
<evidence type="ECO:0000259" key="12">
    <source>
        <dbReference type="PROSITE" id="PS50157"/>
    </source>
</evidence>
<name>A0AAD6GR27_9EURO</name>
<dbReference type="CDD" id="cd12148">
    <property type="entry name" value="fungal_TF_MHR"/>
    <property type="match status" value="1"/>
</dbReference>
<evidence type="ECO:0000256" key="8">
    <source>
        <dbReference type="ARBA" id="ARBA00023163"/>
    </source>
</evidence>
<evidence type="ECO:0000256" key="9">
    <source>
        <dbReference type="ARBA" id="ARBA00023242"/>
    </source>
</evidence>
<proteinExistence type="predicted"/>
<evidence type="ECO:0000256" key="10">
    <source>
        <dbReference type="PROSITE-ProRule" id="PRU00042"/>
    </source>
</evidence>
<dbReference type="GO" id="GO:0008270">
    <property type="term" value="F:zinc ion binding"/>
    <property type="evidence" value="ECO:0007669"/>
    <property type="project" value="UniProtKB-KW"/>
</dbReference>
<keyword evidence="5" id="KW-0862">Zinc</keyword>
<evidence type="ECO:0000259" key="11">
    <source>
        <dbReference type="PROSITE" id="PS50048"/>
    </source>
</evidence>
<dbReference type="InterPro" id="IPR036864">
    <property type="entry name" value="Zn2-C6_fun-type_DNA-bd_sf"/>
</dbReference>
<dbReference type="Gene3D" id="4.10.240.10">
    <property type="entry name" value="Zn(2)-C6 fungal-type DNA-binding domain"/>
    <property type="match status" value="1"/>
</dbReference>
<comment type="caution">
    <text evidence="13">The sequence shown here is derived from an EMBL/GenBank/DDBJ whole genome shotgun (WGS) entry which is preliminary data.</text>
</comment>
<dbReference type="SUPFAM" id="SSF57701">
    <property type="entry name" value="Zn2/Cys6 DNA-binding domain"/>
    <property type="match status" value="1"/>
</dbReference>
<keyword evidence="3" id="KW-0677">Repeat</keyword>
<keyword evidence="14" id="KW-1185">Reference proteome</keyword>
<dbReference type="Pfam" id="PF04082">
    <property type="entry name" value="Fungal_trans"/>
    <property type="match status" value="1"/>
</dbReference>
<evidence type="ECO:0000256" key="3">
    <source>
        <dbReference type="ARBA" id="ARBA00022737"/>
    </source>
</evidence>
<dbReference type="GO" id="GO:0000785">
    <property type="term" value="C:chromatin"/>
    <property type="evidence" value="ECO:0007669"/>
    <property type="project" value="TreeGrafter"/>
</dbReference>
<dbReference type="PROSITE" id="PS00463">
    <property type="entry name" value="ZN2_CY6_FUNGAL_1"/>
    <property type="match status" value="1"/>
</dbReference>
<dbReference type="InterPro" id="IPR013087">
    <property type="entry name" value="Znf_C2H2_type"/>
</dbReference>
<dbReference type="PANTHER" id="PTHR40626">
    <property type="entry name" value="MIP31509P"/>
    <property type="match status" value="1"/>
</dbReference>
<dbReference type="Proteomes" id="UP001216150">
    <property type="component" value="Unassembled WGS sequence"/>
</dbReference>
<keyword evidence="8" id="KW-0804">Transcription</keyword>
<dbReference type="GO" id="GO:0006351">
    <property type="term" value="P:DNA-templated transcription"/>
    <property type="evidence" value="ECO:0007669"/>
    <property type="project" value="InterPro"/>
</dbReference>
<evidence type="ECO:0000256" key="7">
    <source>
        <dbReference type="ARBA" id="ARBA00023125"/>
    </source>
</evidence>
<evidence type="ECO:0000313" key="14">
    <source>
        <dbReference type="Proteomes" id="UP001216150"/>
    </source>
</evidence>
<dbReference type="InterPro" id="IPR051059">
    <property type="entry name" value="VerF-like"/>
</dbReference>
<dbReference type="SMART" id="SM00066">
    <property type="entry name" value="GAL4"/>
    <property type="match status" value="1"/>
</dbReference>
<dbReference type="PROSITE" id="PS50157">
    <property type="entry name" value="ZINC_FINGER_C2H2_2"/>
    <property type="match status" value="1"/>
</dbReference>
<keyword evidence="2" id="KW-0479">Metal-binding</keyword>
<dbReference type="PROSITE" id="PS50048">
    <property type="entry name" value="ZN2_CY6_FUNGAL_2"/>
    <property type="match status" value="1"/>
</dbReference>
<dbReference type="InterPro" id="IPR001138">
    <property type="entry name" value="Zn2Cys6_DnaBD"/>
</dbReference>
<dbReference type="AlphaFoldDB" id="A0AAD6GR27"/>
<evidence type="ECO:0000256" key="6">
    <source>
        <dbReference type="ARBA" id="ARBA00023015"/>
    </source>
</evidence>
<keyword evidence="7" id="KW-0238">DNA-binding</keyword>
<dbReference type="EMBL" id="JAQJAC010000006">
    <property type="protein sequence ID" value="KAJ5580678.1"/>
    <property type="molecule type" value="Genomic_DNA"/>
</dbReference>
<reference evidence="13 14" key="1">
    <citation type="journal article" date="2023" name="IMA Fungus">
        <title>Comparative genomic study of the Penicillium genus elucidates a diverse pangenome and 15 lateral gene transfer events.</title>
        <authorList>
            <person name="Petersen C."/>
            <person name="Sorensen T."/>
            <person name="Nielsen M.R."/>
            <person name="Sondergaard T.E."/>
            <person name="Sorensen J.L."/>
            <person name="Fitzpatrick D.A."/>
            <person name="Frisvad J.C."/>
            <person name="Nielsen K.L."/>
        </authorList>
    </citation>
    <scope>NUCLEOTIDE SEQUENCE [LARGE SCALE GENOMIC DNA]</scope>
    <source>
        <strain evidence="13 14">IBT 29057</strain>
    </source>
</reference>
<feature type="domain" description="C2H2-type" evidence="12">
    <location>
        <begin position="17"/>
        <end position="49"/>
    </location>
</feature>
<evidence type="ECO:0000256" key="2">
    <source>
        <dbReference type="ARBA" id="ARBA00022723"/>
    </source>
</evidence>
<dbReference type="InterPro" id="IPR007219">
    <property type="entry name" value="XnlR_reg_dom"/>
</dbReference>
<keyword evidence="4 10" id="KW-0863">Zinc-finger</keyword>
<dbReference type="PANTHER" id="PTHR40626:SF3">
    <property type="entry name" value="TRANSCRIPTION FACTOR WITH C2H2 AND ZN(2)-CYS(6) DNA BINDING DOMAIN (EUROFUNG)-RELATED"/>
    <property type="match status" value="1"/>
</dbReference>
<feature type="domain" description="Zn(2)-C6 fungal-type" evidence="11">
    <location>
        <begin position="90"/>
        <end position="119"/>
    </location>
</feature>
<evidence type="ECO:0008006" key="15">
    <source>
        <dbReference type="Google" id="ProtNLM"/>
    </source>
</evidence>
<evidence type="ECO:0000256" key="1">
    <source>
        <dbReference type="ARBA" id="ARBA00004123"/>
    </source>
</evidence>
<organism evidence="13 14">
    <name type="scientific">Penicillium hetheringtonii</name>
    <dbReference type="NCBI Taxonomy" id="911720"/>
    <lineage>
        <taxon>Eukaryota</taxon>
        <taxon>Fungi</taxon>
        <taxon>Dikarya</taxon>
        <taxon>Ascomycota</taxon>
        <taxon>Pezizomycotina</taxon>
        <taxon>Eurotiomycetes</taxon>
        <taxon>Eurotiomycetidae</taxon>
        <taxon>Eurotiales</taxon>
        <taxon>Aspergillaceae</taxon>
        <taxon>Penicillium</taxon>
    </lineage>
</organism>
<evidence type="ECO:0000313" key="13">
    <source>
        <dbReference type="EMBL" id="KAJ5580678.1"/>
    </source>
</evidence>
<comment type="subcellular location">
    <subcellularLocation>
        <location evidence="1">Nucleus</location>
    </subcellularLocation>
</comment>
<dbReference type="Pfam" id="PF00172">
    <property type="entry name" value="Zn_clus"/>
    <property type="match status" value="1"/>
</dbReference>
<keyword evidence="9" id="KW-0539">Nucleus</keyword>
<dbReference type="GO" id="GO:0000981">
    <property type="term" value="F:DNA-binding transcription factor activity, RNA polymerase II-specific"/>
    <property type="evidence" value="ECO:0007669"/>
    <property type="project" value="InterPro"/>
</dbReference>
<accession>A0AAD6GR27</accession>
<dbReference type="GO" id="GO:0000978">
    <property type="term" value="F:RNA polymerase II cis-regulatory region sequence-specific DNA binding"/>
    <property type="evidence" value="ECO:0007669"/>
    <property type="project" value="InterPro"/>
</dbReference>
<gene>
    <name evidence="13" type="ORF">N7450_006979</name>
</gene>
<dbReference type="CDD" id="cd00067">
    <property type="entry name" value="GAL4"/>
    <property type="match status" value="1"/>
</dbReference>
<evidence type="ECO:0000256" key="5">
    <source>
        <dbReference type="ARBA" id="ARBA00022833"/>
    </source>
</evidence>
<keyword evidence="6" id="KW-0805">Transcription regulation</keyword>